<dbReference type="GO" id="GO:0003700">
    <property type="term" value="F:DNA-binding transcription factor activity"/>
    <property type="evidence" value="ECO:0007669"/>
    <property type="project" value="InterPro"/>
</dbReference>
<dbReference type="PANTHER" id="PTHR30204:SF98">
    <property type="entry name" value="HTH-TYPE TRANSCRIPTIONAL REGULATOR ADHR"/>
    <property type="match status" value="1"/>
</dbReference>
<dbReference type="AlphaFoldDB" id="A0A7X0C1X8"/>
<dbReference type="PANTHER" id="PTHR30204">
    <property type="entry name" value="REDOX-CYCLING DRUG-SENSING TRANSCRIPTIONAL ACTIVATOR SOXR"/>
    <property type="match status" value="1"/>
</dbReference>
<dbReference type="CDD" id="cd01109">
    <property type="entry name" value="HTH_YyaN"/>
    <property type="match status" value="1"/>
</dbReference>
<dbReference type="EMBL" id="JACHJB010000002">
    <property type="protein sequence ID" value="MBB6346933.1"/>
    <property type="molecule type" value="Genomic_DNA"/>
</dbReference>
<accession>A0A7X0C1X8</accession>
<dbReference type="Proteomes" id="UP000583800">
    <property type="component" value="Unassembled WGS sequence"/>
</dbReference>
<dbReference type="PRINTS" id="PR00040">
    <property type="entry name" value="HTHMERR"/>
</dbReference>
<dbReference type="InterPro" id="IPR009061">
    <property type="entry name" value="DNA-bd_dom_put_sf"/>
</dbReference>
<gene>
    <name evidence="3" type="ORF">FHU36_003478</name>
</gene>
<dbReference type="GO" id="GO:0003677">
    <property type="term" value="F:DNA binding"/>
    <property type="evidence" value="ECO:0007669"/>
    <property type="project" value="UniProtKB-KW"/>
</dbReference>
<dbReference type="PROSITE" id="PS00552">
    <property type="entry name" value="HTH_MERR_1"/>
    <property type="match status" value="1"/>
</dbReference>
<comment type="caution">
    <text evidence="3">The sequence shown here is derived from an EMBL/GenBank/DDBJ whole genome shotgun (WGS) entry which is preliminary data.</text>
</comment>
<name>A0A7X0C1X8_9ACTN</name>
<organism evidence="3 4">
    <name type="scientific">Nonomuraea muscovyensis</name>
    <dbReference type="NCBI Taxonomy" id="1124761"/>
    <lineage>
        <taxon>Bacteria</taxon>
        <taxon>Bacillati</taxon>
        <taxon>Actinomycetota</taxon>
        <taxon>Actinomycetes</taxon>
        <taxon>Streptosporangiales</taxon>
        <taxon>Streptosporangiaceae</taxon>
        <taxon>Nonomuraea</taxon>
    </lineage>
</organism>
<evidence type="ECO:0000256" key="1">
    <source>
        <dbReference type="ARBA" id="ARBA00023125"/>
    </source>
</evidence>
<dbReference type="RefSeq" id="WP_185084974.1">
    <property type="nucleotide sequence ID" value="NZ_JACHJB010000002.1"/>
</dbReference>
<dbReference type="InterPro" id="IPR047057">
    <property type="entry name" value="MerR_fam"/>
</dbReference>
<dbReference type="SUPFAM" id="SSF46955">
    <property type="entry name" value="Putative DNA-binding domain"/>
    <property type="match status" value="1"/>
</dbReference>
<protein>
    <submittedName>
        <fullName evidence="3">DNA-binding transcriptional MerR regulator</fullName>
    </submittedName>
</protein>
<keyword evidence="4" id="KW-1185">Reference proteome</keyword>
<evidence type="ECO:0000259" key="2">
    <source>
        <dbReference type="PROSITE" id="PS50937"/>
    </source>
</evidence>
<dbReference type="PROSITE" id="PS50937">
    <property type="entry name" value="HTH_MERR_2"/>
    <property type="match status" value="1"/>
</dbReference>
<proteinExistence type="predicted"/>
<dbReference type="Gene3D" id="1.10.1660.10">
    <property type="match status" value="1"/>
</dbReference>
<evidence type="ECO:0000313" key="3">
    <source>
        <dbReference type="EMBL" id="MBB6346933.1"/>
    </source>
</evidence>
<dbReference type="InterPro" id="IPR000551">
    <property type="entry name" value="MerR-type_HTH_dom"/>
</dbReference>
<evidence type="ECO:0000313" key="4">
    <source>
        <dbReference type="Proteomes" id="UP000583800"/>
    </source>
</evidence>
<reference evidence="3 4" key="1">
    <citation type="submission" date="2020-08" db="EMBL/GenBank/DDBJ databases">
        <title>Sequencing the genomes of 1000 actinobacteria strains.</title>
        <authorList>
            <person name="Klenk H.-P."/>
        </authorList>
    </citation>
    <scope>NUCLEOTIDE SEQUENCE [LARGE SCALE GENOMIC DNA]</scope>
    <source>
        <strain evidence="3 4">DSM 45913</strain>
    </source>
</reference>
<keyword evidence="1 3" id="KW-0238">DNA-binding</keyword>
<dbReference type="Pfam" id="PF13411">
    <property type="entry name" value="MerR_1"/>
    <property type="match status" value="1"/>
</dbReference>
<dbReference type="SMART" id="SM00422">
    <property type="entry name" value="HTH_MERR"/>
    <property type="match status" value="1"/>
</dbReference>
<feature type="domain" description="HTH merR-type" evidence="2">
    <location>
        <begin position="7"/>
        <end position="77"/>
    </location>
</feature>
<sequence length="146" mass="16211">MSNDADGLSIGQVAERTGLSVHALRFYEREGILTRPVRRAAGGRRVYTEQDVEWLLVCVILRASGMPLPAIREYARMMAAGPGNEASRLELLRRHRQEVTTQLELLGRSLDLIEYKVRVYEDILEHDHGCAPLAEPTCQGPSAVAG</sequence>